<dbReference type="InterPro" id="IPR029069">
    <property type="entry name" value="HotDog_dom_sf"/>
</dbReference>
<sequence>MANEPIIDLSTIDLTQVVADRAELDSYLQQRGTFTMVDSLCHVDEEAGILVGVKSIREDDWWAPDHVPDRPMFPGALMIETAAQIASYDYSKHRLCGDVNRFVGFGGVDDCRFRGIVAPPCNLIITVKLVRAGSRMFRYETQGFIQQDGEVSDKRAFEATVLGVLIG</sequence>
<dbReference type="PANTHER" id="PTHR30272">
    <property type="entry name" value="3-HYDROXYACYL-[ACYL-CARRIER-PROTEIN] DEHYDRATASE"/>
    <property type="match status" value="1"/>
</dbReference>
<dbReference type="EC" id="4.2.1.59" evidence="2"/>
<keyword evidence="1 2" id="KW-0456">Lyase</keyword>
<dbReference type="Pfam" id="PF07977">
    <property type="entry name" value="FabA"/>
    <property type="match status" value="1"/>
</dbReference>
<reference evidence="2 3" key="1">
    <citation type="submission" date="2019-02" db="EMBL/GenBank/DDBJ databases">
        <title>Deep-cultivation of Planctomycetes and their phenomic and genomic characterization uncovers novel biology.</title>
        <authorList>
            <person name="Wiegand S."/>
            <person name="Jogler M."/>
            <person name="Boedeker C."/>
            <person name="Pinto D."/>
            <person name="Vollmers J."/>
            <person name="Rivas-Marin E."/>
            <person name="Kohn T."/>
            <person name="Peeters S.H."/>
            <person name="Heuer A."/>
            <person name="Rast P."/>
            <person name="Oberbeckmann S."/>
            <person name="Bunk B."/>
            <person name="Jeske O."/>
            <person name="Meyerdierks A."/>
            <person name="Storesund J.E."/>
            <person name="Kallscheuer N."/>
            <person name="Luecker S."/>
            <person name="Lage O.M."/>
            <person name="Pohl T."/>
            <person name="Merkel B.J."/>
            <person name="Hornburger P."/>
            <person name="Mueller R.-W."/>
            <person name="Bruemmer F."/>
            <person name="Labrenz M."/>
            <person name="Spormann A.M."/>
            <person name="Op den Camp H."/>
            <person name="Overmann J."/>
            <person name="Amann R."/>
            <person name="Jetten M.S.M."/>
            <person name="Mascher T."/>
            <person name="Medema M.H."/>
            <person name="Devos D.P."/>
            <person name="Kaster A.-K."/>
            <person name="Ovreas L."/>
            <person name="Rohde M."/>
            <person name="Galperin M.Y."/>
            <person name="Jogler C."/>
        </authorList>
    </citation>
    <scope>NUCLEOTIDE SEQUENCE [LARGE SCALE GENOMIC DNA]</scope>
    <source>
        <strain evidence="2 3">Poly30</strain>
    </source>
</reference>
<dbReference type="SUPFAM" id="SSF54637">
    <property type="entry name" value="Thioesterase/thiol ester dehydrase-isomerase"/>
    <property type="match status" value="1"/>
</dbReference>
<name>A0A518EX51_9BACT</name>
<dbReference type="EMBL" id="CP036434">
    <property type="protein sequence ID" value="QDV08641.1"/>
    <property type="molecule type" value="Genomic_DNA"/>
</dbReference>
<evidence type="ECO:0000313" key="2">
    <source>
        <dbReference type="EMBL" id="QDV08641.1"/>
    </source>
</evidence>
<accession>A0A518EX51</accession>
<organism evidence="2 3">
    <name type="scientific">Saltatorellus ferox</name>
    <dbReference type="NCBI Taxonomy" id="2528018"/>
    <lineage>
        <taxon>Bacteria</taxon>
        <taxon>Pseudomonadati</taxon>
        <taxon>Planctomycetota</taxon>
        <taxon>Planctomycetia</taxon>
        <taxon>Planctomycetia incertae sedis</taxon>
        <taxon>Saltatorellus</taxon>
    </lineage>
</organism>
<dbReference type="RefSeq" id="WP_145201669.1">
    <property type="nucleotide sequence ID" value="NZ_CP036434.1"/>
</dbReference>
<dbReference type="Proteomes" id="UP000320390">
    <property type="component" value="Chromosome"/>
</dbReference>
<evidence type="ECO:0000313" key="3">
    <source>
        <dbReference type="Proteomes" id="UP000320390"/>
    </source>
</evidence>
<keyword evidence="3" id="KW-1185">Reference proteome</keyword>
<dbReference type="GO" id="GO:0019171">
    <property type="term" value="F:(3R)-hydroxyacyl-[acyl-carrier-protein] dehydratase activity"/>
    <property type="evidence" value="ECO:0007669"/>
    <property type="project" value="UniProtKB-EC"/>
</dbReference>
<dbReference type="Gene3D" id="3.10.129.10">
    <property type="entry name" value="Hotdog Thioesterase"/>
    <property type="match status" value="1"/>
</dbReference>
<dbReference type="InterPro" id="IPR013114">
    <property type="entry name" value="FabA_FabZ"/>
</dbReference>
<dbReference type="AlphaFoldDB" id="A0A518EX51"/>
<protein>
    <submittedName>
        <fullName evidence="2">3-hydroxyacyl-[acyl-carrier-protein] dehydratase FabZ</fullName>
        <ecNumber evidence="2">4.2.1.59</ecNumber>
    </submittedName>
</protein>
<dbReference type="PANTHER" id="PTHR30272:SF1">
    <property type="entry name" value="3-HYDROXYACYL-[ACYL-CARRIER-PROTEIN] DEHYDRATASE"/>
    <property type="match status" value="1"/>
</dbReference>
<proteinExistence type="predicted"/>
<dbReference type="OrthoDB" id="272251at2"/>
<evidence type="ECO:0000256" key="1">
    <source>
        <dbReference type="ARBA" id="ARBA00023239"/>
    </source>
</evidence>
<gene>
    <name evidence="2" type="primary">fabZ_2</name>
    <name evidence="2" type="ORF">Poly30_41940</name>
</gene>